<evidence type="ECO:0000259" key="5">
    <source>
        <dbReference type="Pfam" id="PF20720"/>
    </source>
</evidence>
<dbReference type="AlphaFoldDB" id="A0A8S3SLT1"/>
<keyword evidence="1" id="KW-0677">Repeat</keyword>
<dbReference type="Gene3D" id="1.25.40.20">
    <property type="entry name" value="Ankyrin repeat-containing domain"/>
    <property type="match status" value="1"/>
</dbReference>
<sequence>MAPVAASHKEHENKLYWNLYGSIPPIKPPRFSESPRRKVLGRLGDAVLQEQCGLLGRADLNMAFKSLFEELSRNITTLQEHDAVLESRQDQLQSDFITHETIAKENENIIKQIIDDIKSKHEEATHILEKRMNNLKIQLDSMLERFNSQQSCIPRYMKANMMHQIKTWIEDETKHVKIDATIDALDLLHKFSSLTVAGNSGCGKTAFIRHLALQFMSQGYEIVPVIEPKTILEYHDETKKQVFVLDDACGVHTVNRQKRTAWLDYSQVIQDCLSQSGSLLLVSVRLSILNSGLLGDLKVLSQNVINLKDKKYALSYKNRKDIFQSYFKRGHDELGISDKSLLMHDSFPLLCRFSSSSCQVVTDDKTATLVTKTENEINDLDTFFQTPIRVIETEIKSLRSDSPYSYCVLVLCLLFNGKLPKHDLFYSIDLLLQNGASPNKISLPSNNFPGSTSTFPVVHAAMYGRFNIVKRLLRNGATIESTGPYSCTLLIFASSYGHYDLVKYLLDRHVDINATNMFQNTALLYASKKGHTNIVNLLLENGALTNTVCNKSSTPLIEAASKGTP</sequence>
<feature type="coiled-coil region" evidence="4">
    <location>
        <begin position="118"/>
        <end position="145"/>
    </location>
</feature>
<evidence type="ECO:0000313" key="7">
    <source>
        <dbReference type="Proteomes" id="UP000683360"/>
    </source>
</evidence>
<evidence type="ECO:0000256" key="3">
    <source>
        <dbReference type="PROSITE-ProRule" id="PRU00023"/>
    </source>
</evidence>
<feature type="repeat" description="ANK" evidence="3">
    <location>
        <begin position="485"/>
        <end position="517"/>
    </location>
</feature>
<keyword evidence="2 3" id="KW-0040">ANK repeat</keyword>
<dbReference type="PROSITE" id="PS50297">
    <property type="entry name" value="ANK_REP_REGION"/>
    <property type="match status" value="1"/>
</dbReference>
<feature type="domain" description="Novel STAND NTPase 3" evidence="5">
    <location>
        <begin position="176"/>
        <end position="328"/>
    </location>
</feature>
<evidence type="ECO:0000313" key="6">
    <source>
        <dbReference type="EMBL" id="CAG2222664.1"/>
    </source>
</evidence>
<dbReference type="SMART" id="SM00248">
    <property type="entry name" value="ANK"/>
    <property type="match status" value="3"/>
</dbReference>
<dbReference type="InterPro" id="IPR049050">
    <property type="entry name" value="nSTAND3"/>
</dbReference>
<dbReference type="Pfam" id="PF20720">
    <property type="entry name" value="nSTAND3"/>
    <property type="match status" value="1"/>
</dbReference>
<dbReference type="OrthoDB" id="3246549at2759"/>
<dbReference type="Pfam" id="PF13637">
    <property type="entry name" value="Ank_4"/>
    <property type="match status" value="1"/>
</dbReference>
<protein>
    <recommendedName>
        <fullName evidence="5">Novel STAND NTPase 3 domain-containing protein</fullName>
    </recommendedName>
</protein>
<accession>A0A8S3SLT1</accession>
<gene>
    <name evidence="6" type="ORF">MEDL_36008</name>
</gene>
<dbReference type="PANTHER" id="PTHR24171">
    <property type="entry name" value="ANKYRIN REPEAT DOMAIN-CONTAINING PROTEIN 39-RELATED"/>
    <property type="match status" value="1"/>
</dbReference>
<feature type="repeat" description="ANK" evidence="3">
    <location>
        <begin position="518"/>
        <end position="550"/>
    </location>
</feature>
<dbReference type="PROSITE" id="PS50088">
    <property type="entry name" value="ANK_REPEAT"/>
    <property type="match status" value="2"/>
</dbReference>
<dbReference type="EMBL" id="CAJPWZ010001766">
    <property type="protein sequence ID" value="CAG2222664.1"/>
    <property type="molecule type" value="Genomic_DNA"/>
</dbReference>
<evidence type="ECO:0000256" key="4">
    <source>
        <dbReference type="SAM" id="Coils"/>
    </source>
</evidence>
<dbReference type="Proteomes" id="UP000683360">
    <property type="component" value="Unassembled WGS sequence"/>
</dbReference>
<name>A0A8S3SLT1_MYTED</name>
<comment type="caution">
    <text evidence="6">The sequence shown here is derived from an EMBL/GenBank/DDBJ whole genome shotgun (WGS) entry which is preliminary data.</text>
</comment>
<keyword evidence="7" id="KW-1185">Reference proteome</keyword>
<keyword evidence="4" id="KW-0175">Coiled coil</keyword>
<dbReference type="SUPFAM" id="SSF52540">
    <property type="entry name" value="P-loop containing nucleoside triphosphate hydrolases"/>
    <property type="match status" value="1"/>
</dbReference>
<dbReference type="InterPro" id="IPR002110">
    <property type="entry name" value="Ankyrin_rpt"/>
</dbReference>
<organism evidence="6 7">
    <name type="scientific">Mytilus edulis</name>
    <name type="common">Blue mussel</name>
    <dbReference type="NCBI Taxonomy" id="6550"/>
    <lineage>
        <taxon>Eukaryota</taxon>
        <taxon>Metazoa</taxon>
        <taxon>Spiralia</taxon>
        <taxon>Lophotrochozoa</taxon>
        <taxon>Mollusca</taxon>
        <taxon>Bivalvia</taxon>
        <taxon>Autobranchia</taxon>
        <taxon>Pteriomorphia</taxon>
        <taxon>Mytilida</taxon>
        <taxon>Mytiloidea</taxon>
        <taxon>Mytilidae</taxon>
        <taxon>Mytilinae</taxon>
        <taxon>Mytilus</taxon>
    </lineage>
</organism>
<evidence type="ECO:0000256" key="1">
    <source>
        <dbReference type="ARBA" id="ARBA00022737"/>
    </source>
</evidence>
<reference evidence="6" key="1">
    <citation type="submission" date="2021-03" db="EMBL/GenBank/DDBJ databases">
        <authorList>
            <person name="Bekaert M."/>
        </authorList>
    </citation>
    <scope>NUCLEOTIDE SEQUENCE</scope>
</reference>
<proteinExistence type="predicted"/>
<evidence type="ECO:0000256" key="2">
    <source>
        <dbReference type="ARBA" id="ARBA00023043"/>
    </source>
</evidence>
<dbReference type="InterPro" id="IPR027417">
    <property type="entry name" value="P-loop_NTPase"/>
</dbReference>
<dbReference type="SUPFAM" id="SSF48403">
    <property type="entry name" value="Ankyrin repeat"/>
    <property type="match status" value="1"/>
</dbReference>
<dbReference type="InterPro" id="IPR036770">
    <property type="entry name" value="Ankyrin_rpt-contain_sf"/>
</dbReference>